<dbReference type="PANTHER" id="PTHR36439:SF1">
    <property type="entry name" value="DUF1697 DOMAIN-CONTAINING PROTEIN"/>
    <property type="match status" value="1"/>
</dbReference>
<dbReference type="RefSeq" id="WP_131169095.1">
    <property type="nucleotide sequence ID" value="NZ_CANLBI010000013.1"/>
</dbReference>
<sequence>MTPPDEAYAALLRGIAPSGKNMSNAHLRGVFEGLGFERVSSVLASGNILFRAPAQDVPGLEASIEEALRSRLGIGGGTIIRTLGEMQGLLDRDPFAGLTHGPGTYLTATFLKAPLDVEPPTDPHPLTRIIGYDAAARAVLAVTDNSVPGTTGNWMAWLEKTHGRDITTRTWLTVQRIVAKLA</sequence>
<protein>
    <submittedName>
        <fullName evidence="1">DUF1697 domain-containing protein</fullName>
    </submittedName>
</protein>
<name>A0A4Q9KDQ9_9ACTN</name>
<dbReference type="Gene3D" id="3.30.70.1280">
    <property type="entry name" value="SP0830-like domains"/>
    <property type="match status" value="1"/>
</dbReference>
<dbReference type="Proteomes" id="UP000292373">
    <property type="component" value="Unassembled WGS sequence"/>
</dbReference>
<dbReference type="OrthoDB" id="9806494at2"/>
<proteinExistence type="predicted"/>
<comment type="caution">
    <text evidence="1">The sequence shown here is derived from an EMBL/GenBank/DDBJ whole genome shotgun (WGS) entry which is preliminary data.</text>
</comment>
<gene>
    <name evidence="1" type="ORF">ET989_11505</name>
</gene>
<accession>A0A4Q9KDQ9</accession>
<dbReference type="EMBL" id="SDMQ01000012">
    <property type="protein sequence ID" value="TBT83310.1"/>
    <property type="molecule type" value="Genomic_DNA"/>
</dbReference>
<dbReference type="InterPro" id="IPR012545">
    <property type="entry name" value="DUF1697"/>
</dbReference>
<dbReference type="PANTHER" id="PTHR36439">
    <property type="entry name" value="BLL4334 PROTEIN"/>
    <property type="match status" value="1"/>
</dbReference>
<dbReference type="SUPFAM" id="SSF160379">
    <property type="entry name" value="SP0830-like"/>
    <property type="match status" value="1"/>
</dbReference>
<keyword evidence="2" id="KW-1185">Reference proteome</keyword>
<evidence type="ECO:0000313" key="2">
    <source>
        <dbReference type="Proteomes" id="UP000292373"/>
    </source>
</evidence>
<reference evidence="1 2" key="1">
    <citation type="submission" date="2019-01" db="EMBL/GenBank/DDBJ databases">
        <title>Lactibacter flavus gen. nov., sp. nov., a novel bacterium of the family Propionibacteriaceae isolated from raw milk and dairy products.</title>
        <authorList>
            <person name="Huptas C."/>
            <person name="Wenning M."/>
            <person name="Breitenwieser F."/>
            <person name="Doll E."/>
            <person name="Von Neubeck M."/>
            <person name="Busse H.-J."/>
            <person name="Scherer S."/>
        </authorList>
    </citation>
    <scope>NUCLEOTIDE SEQUENCE [LARGE SCALE GENOMIC DNA]</scope>
    <source>
        <strain evidence="1 2">KCTC 33808</strain>
    </source>
</reference>
<organism evidence="1 2">
    <name type="scientific">Propioniciclava sinopodophylli</name>
    <dbReference type="NCBI Taxonomy" id="1837344"/>
    <lineage>
        <taxon>Bacteria</taxon>
        <taxon>Bacillati</taxon>
        <taxon>Actinomycetota</taxon>
        <taxon>Actinomycetes</taxon>
        <taxon>Propionibacteriales</taxon>
        <taxon>Propionibacteriaceae</taxon>
        <taxon>Propioniciclava</taxon>
    </lineage>
</organism>
<dbReference type="AlphaFoldDB" id="A0A4Q9KDQ9"/>
<evidence type="ECO:0000313" key="1">
    <source>
        <dbReference type="EMBL" id="TBT83310.1"/>
    </source>
</evidence>
<dbReference type="PIRSF" id="PIRSF008502">
    <property type="entry name" value="UCP008502"/>
    <property type="match status" value="1"/>
</dbReference>
<dbReference type="Pfam" id="PF08002">
    <property type="entry name" value="DUF1697"/>
    <property type="match status" value="1"/>
</dbReference>